<reference evidence="2" key="1">
    <citation type="submission" date="2016-03" db="EMBL/GenBank/DDBJ databases">
        <title>Updated assembly of Pseudogymnoascus destructans, the fungus causing white-nose syndrome of bats.</title>
        <authorList>
            <person name="Palmer J.M."/>
            <person name="Drees K.P."/>
            <person name="Foster J.T."/>
            <person name="Lindner D.L."/>
        </authorList>
    </citation>
    <scope>NUCLEOTIDE SEQUENCE [LARGE SCALE GENOMIC DNA]</scope>
    <source>
        <strain evidence="2">20631-21</strain>
    </source>
</reference>
<dbReference type="EMBL" id="KV441407">
    <property type="protein sequence ID" value="OAF55748.1"/>
    <property type="molecule type" value="Genomic_DNA"/>
</dbReference>
<feature type="signal peptide" evidence="1">
    <location>
        <begin position="1"/>
        <end position="17"/>
    </location>
</feature>
<feature type="chain" id="PRO_5008056262" evidence="1">
    <location>
        <begin position="18"/>
        <end position="76"/>
    </location>
</feature>
<sequence>MKISSATIVLVIGLAVAAPAAEPVAEPATAAALEHVPVPLVLSSRLAGIPSRVKTRLVLHTPSAGNAAVQPTPPAK</sequence>
<proteinExistence type="predicted"/>
<dbReference type="Proteomes" id="UP000077154">
    <property type="component" value="Unassembled WGS sequence"/>
</dbReference>
<dbReference type="VEuPathDB" id="FungiDB:GMDG_00983"/>
<organism evidence="2">
    <name type="scientific">Pseudogymnoascus destructans</name>
    <dbReference type="NCBI Taxonomy" id="655981"/>
    <lineage>
        <taxon>Eukaryota</taxon>
        <taxon>Fungi</taxon>
        <taxon>Dikarya</taxon>
        <taxon>Ascomycota</taxon>
        <taxon>Pezizomycotina</taxon>
        <taxon>Leotiomycetes</taxon>
        <taxon>Thelebolales</taxon>
        <taxon>Thelebolaceae</taxon>
        <taxon>Pseudogymnoascus</taxon>
    </lineage>
</organism>
<gene>
    <name evidence="2" type="ORF">VC83_07825</name>
</gene>
<keyword evidence="1" id="KW-0732">Signal</keyword>
<dbReference type="GeneID" id="36290869"/>
<dbReference type="AlphaFoldDB" id="A0A177A0S3"/>
<protein>
    <submittedName>
        <fullName evidence="2">Uncharacterized protein</fullName>
    </submittedName>
</protein>
<evidence type="ECO:0000256" key="1">
    <source>
        <dbReference type="SAM" id="SignalP"/>
    </source>
</evidence>
<accession>A0A177A0S3</accession>
<name>A0A177A0S3_9PEZI</name>
<evidence type="ECO:0000313" key="2">
    <source>
        <dbReference type="EMBL" id="OAF55748.1"/>
    </source>
</evidence>
<dbReference type="RefSeq" id="XP_024321047.1">
    <property type="nucleotide sequence ID" value="XM_024471389.1"/>
</dbReference>